<dbReference type="Pfam" id="PF01890">
    <property type="entry name" value="CbiG_C"/>
    <property type="match status" value="1"/>
</dbReference>
<dbReference type="InterPro" id="IPR002750">
    <property type="entry name" value="CobE/GbiG_C"/>
</dbReference>
<reference evidence="3" key="1">
    <citation type="submission" date="2021-10" db="EMBL/GenBank/DDBJ databases">
        <title>Anaerobic single-cell dispensing facilitates the cultivation of human gut bacteria.</title>
        <authorList>
            <person name="Afrizal A."/>
        </authorList>
    </citation>
    <scope>NUCLEOTIDE SEQUENCE</scope>
    <source>
        <strain evidence="3">CLA-AA-H250</strain>
    </source>
</reference>
<dbReference type="SUPFAM" id="SSF159672">
    <property type="entry name" value="CbiG N-terminal domain-like"/>
    <property type="match status" value="1"/>
</dbReference>
<dbReference type="GO" id="GO:0009236">
    <property type="term" value="P:cobalamin biosynthetic process"/>
    <property type="evidence" value="ECO:0007669"/>
    <property type="project" value="InterPro"/>
</dbReference>
<accession>A0AAE3AL11</accession>
<dbReference type="Proteomes" id="UP001199424">
    <property type="component" value="Unassembled WGS sequence"/>
</dbReference>
<feature type="domain" description="Cobalamin synthesis G N-terminal" evidence="2">
    <location>
        <begin position="40"/>
        <end position="120"/>
    </location>
</feature>
<dbReference type="Pfam" id="PF11760">
    <property type="entry name" value="CbiG_N"/>
    <property type="match status" value="1"/>
</dbReference>
<dbReference type="Gene3D" id="3.30.420.180">
    <property type="entry name" value="CobE/GbiG C-terminal domain"/>
    <property type="match status" value="1"/>
</dbReference>
<evidence type="ECO:0000313" key="4">
    <source>
        <dbReference type="Proteomes" id="UP001199424"/>
    </source>
</evidence>
<feature type="domain" description="CobE/GbiG C-terminal" evidence="1">
    <location>
        <begin position="203"/>
        <end position="319"/>
    </location>
</feature>
<protein>
    <submittedName>
        <fullName evidence="3">Cobalt-precorrin 5A hydrolase</fullName>
    </submittedName>
</protein>
<dbReference type="RefSeq" id="WP_308449524.1">
    <property type="nucleotide sequence ID" value="NZ_JAJEQC010000009.1"/>
</dbReference>
<dbReference type="InterPro" id="IPR036518">
    <property type="entry name" value="CobE/GbiG_C_sf"/>
</dbReference>
<dbReference type="SUPFAM" id="SSF159664">
    <property type="entry name" value="CobE/GbiG C-terminal domain-like"/>
    <property type="match status" value="1"/>
</dbReference>
<dbReference type="Gene3D" id="3.40.50.11220">
    <property type="match status" value="1"/>
</dbReference>
<gene>
    <name evidence="3" type="ORF">LKD31_09620</name>
</gene>
<dbReference type="AlphaFoldDB" id="A0AAE3AL11"/>
<dbReference type="InterPro" id="IPR038029">
    <property type="entry name" value="GbiG_N_sf"/>
</dbReference>
<dbReference type="InterPro" id="IPR052553">
    <property type="entry name" value="CbiG_hydrolase"/>
</dbReference>
<dbReference type="PANTHER" id="PTHR37477:SF1">
    <property type="entry name" value="COBALT-PRECORRIN-5A HYDROLASE"/>
    <property type="match status" value="1"/>
</dbReference>
<keyword evidence="3" id="KW-0378">Hydrolase</keyword>
<keyword evidence="4" id="KW-1185">Reference proteome</keyword>
<evidence type="ECO:0000259" key="1">
    <source>
        <dbReference type="Pfam" id="PF01890"/>
    </source>
</evidence>
<dbReference type="InterPro" id="IPR021744">
    <property type="entry name" value="CbiG_N"/>
</dbReference>
<sequence length="329" mass="35258">MSCAYIAFTETGLKLAERLAFSHPGSISRGGKNGVKLSEWTAENFQKSDALIFIGAVGIAVRAIAPHCKSKATDPAVIVLDERGRFSIPILSGHLGGANDLAKKLASICGAVPVITTATDIEGVFAVDEWAKAQNCHVLEPGRIKTVSSTLLAGKVVYYDSQWKITGTQPKNVFPADENHQADFSVTLYPQSDALHLVPKICVLGVGCKRGTSAEHIEATFKQFCKKTGCAPQSICACASIDLKKDEPGLLEFCQNHDFNIRFYTAEELKKTSGEFTSSSFVQQITGVDNVCARAAVLASGGELVIEKHIYSGVTFAVAAKPFTPDWSV</sequence>
<comment type="caution">
    <text evidence="3">The sequence shown here is derived from an EMBL/GenBank/DDBJ whole genome shotgun (WGS) entry which is preliminary data.</text>
</comment>
<dbReference type="GO" id="GO:0016787">
    <property type="term" value="F:hydrolase activity"/>
    <property type="evidence" value="ECO:0007669"/>
    <property type="project" value="UniProtKB-KW"/>
</dbReference>
<proteinExistence type="predicted"/>
<name>A0AAE3AL11_9FIRM</name>
<dbReference type="EMBL" id="JAJEQC010000009">
    <property type="protein sequence ID" value="MCC2137276.1"/>
    <property type="molecule type" value="Genomic_DNA"/>
</dbReference>
<evidence type="ECO:0000313" key="3">
    <source>
        <dbReference type="EMBL" id="MCC2137276.1"/>
    </source>
</evidence>
<evidence type="ECO:0000259" key="2">
    <source>
        <dbReference type="Pfam" id="PF11760"/>
    </source>
</evidence>
<dbReference type="PANTHER" id="PTHR37477">
    <property type="entry name" value="COBALT-PRECORRIN-5A HYDROLASE"/>
    <property type="match status" value="1"/>
</dbReference>
<organism evidence="3 4">
    <name type="scientific">Hominenteromicrobium mulieris</name>
    <dbReference type="NCBI Taxonomy" id="2885357"/>
    <lineage>
        <taxon>Bacteria</taxon>
        <taxon>Bacillati</taxon>
        <taxon>Bacillota</taxon>
        <taxon>Clostridia</taxon>
        <taxon>Eubacteriales</taxon>
        <taxon>Oscillospiraceae</taxon>
        <taxon>Hominenteromicrobium</taxon>
    </lineage>
</organism>